<evidence type="ECO:0000313" key="2">
    <source>
        <dbReference type="Proteomes" id="UP001054945"/>
    </source>
</evidence>
<sequence length="137" mass="16120">MRIIPGETLTNLFLQHKKDAGHQICNIIQFPDHLSHKLKHSRSIKKKRGAITQQNGTIHNTLYSESRIDVIVPQQFAENYSLIKATHNRQRSDRRIFRRPHNLQQYHYGTGRVVVSIAGRPTTRHRNRNRKGRKTER</sequence>
<dbReference type="AlphaFoldDB" id="A0AAV4VZ15"/>
<reference evidence="1 2" key="1">
    <citation type="submission" date="2021-06" db="EMBL/GenBank/DDBJ databases">
        <title>Caerostris extrusa draft genome.</title>
        <authorList>
            <person name="Kono N."/>
            <person name="Arakawa K."/>
        </authorList>
    </citation>
    <scope>NUCLEOTIDE SEQUENCE [LARGE SCALE GENOMIC DNA]</scope>
</reference>
<dbReference type="Proteomes" id="UP001054945">
    <property type="component" value="Unassembled WGS sequence"/>
</dbReference>
<dbReference type="EMBL" id="BPLR01015357">
    <property type="protein sequence ID" value="GIY75536.1"/>
    <property type="molecule type" value="Genomic_DNA"/>
</dbReference>
<keyword evidence="2" id="KW-1185">Reference proteome</keyword>
<organism evidence="1 2">
    <name type="scientific">Caerostris extrusa</name>
    <name type="common">Bark spider</name>
    <name type="synonym">Caerostris bankana</name>
    <dbReference type="NCBI Taxonomy" id="172846"/>
    <lineage>
        <taxon>Eukaryota</taxon>
        <taxon>Metazoa</taxon>
        <taxon>Ecdysozoa</taxon>
        <taxon>Arthropoda</taxon>
        <taxon>Chelicerata</taxon>
        <taxon>Arachnida</taxon>
        <taxon>Araneae</taxon>
        <taxon>Araneomorphae</taxon>
        <taxon>Entelegynae</taxon>
        <taxon>Araneoidea</taxon>
        <taxon>Araneidae</taxon>
        <taxon>Caerostris</taxon>
    </lineage>
</organism>
<name>A0AAV4VZ15_CAEEX</name>
<protein>
    <recommendedName>
        <fullName evidence="3">Ribosomal protein S13</fullName>
    </recommendedName>
</protein>
<evidence type="ECO:0008006" key="3">
    <source>
        <dbReference type="Google" id="ProtNLM"/>
    </source>
</evidence>
<gene>
    <name evidence="1" type="ORF">CEXT_26451</name>
</gene>
<accession>A0AAV4VZ15</accession>
<proteinExistence type="predicted"/>
<comment type="caution">
    <text evidence="1">The sequence shown here is derived from an EMBL/GenBank/DDBJ whole genome shotgun (WGS) entry which is preliminary data.</text>
</comment>
<evidence type="ECO:0000313" key="1">
    <source>
        <dbReference type="EMBL" id="GIY75536.1"/>
    </source>
</evidence>